<dbReference type="SUPFAM" id="SSF48452">
    <property type="entry name" value="TPR-like"/>
    <property type="match status" value="2"/>
</dbReference>
<organism evidence="7 8">
    <name type="scientific">Amycolatopsis rifamycinica</name>
    <dbReference type="NCBI Taxonomy" id="287986"/>
    <lineage>
        <taxon>Bacteria</taxon>
        <taxon>Bacillati</taxon>
        <taxon>Actinomycetota</taxon>
        <taxon>Actinomycetes</taxon>
        <taxon>Pseudonocardiales</taxon>
        <taxon>Pseudonocardiaceae</taxon>
        <taxon>Amycolatopsis</taxon>
    </lineage>
</organism>
<sequence>MVVREFNELSNESEQVVFLLRAWEDMPGGVGRPQDRINPKLDECDYMILILGDRWGSPPAVKGPYSSGTEEEFYRCLDLLASPTAVMRDLLVVFRTLEPERLRDPGPQLLEVMNFRNDLEEAKSLQFVSFDSEQSFEAAIRKQLAEWARPLSEREPVKIDLPKLRTIEAGATVASHIKLLEAAKEHAKSGLLMQAELLFAQAIEDGDVEAVAEFALFMRRTGRLDTALELNQKIIEDPGVLSSTDHDSVARRVRALVNMGIIHRKRSSLTESIKVLREAVRTAESSATPVYQELCYALDNYGLSLLRVGELDLARQQFEKTYSVRKEFGTSLELAQSAINLARQSLVSEDFAHATTLFEEALGILETENDGHCLANALCGLAEAHLRAGVRDGVRVLLERALEVNETLGNSDGTSIAHALLAKYFLAEGDVGLARGHAELCREESERTNSATGYGTSYLLKAMITRQEGDGRAAAEDLAKAQQYAQSSGNEPLVRDIDVVRREWAAAPATEAPTEPTPDSARTSK</sequence>
<evidence type="ECO:0000313" key="8">
    <source>
        <dbReference type="Proteomes" id="UP000027345"/>
    </source>
</evidence>
<keyword evidence="8" id="KW-1185">Reference proteome</keyword>
<evidence type="ECO:0000256" key="6">
    <source>
        <dbReference type="SAM" id="MobiDB-lite"/>
    </source>
</evidence>
<dbReference type="EMBL" id="JMQI01000081">
    <property type="protein sequence ID" value="KDN16410.1"/>
    <property type="molecule type" value="Genomic_DNA"/>
</dbReference>
<dbReference type="SMART" id="SM00028">
    <property type="entry name" value="TPR"/>
    <property type="match status" value="5"/>
</dbReference>
<comment type="subcellular location">
    <subcellularLocation>
        <location evidence="1">Cytoplasm</location>
    </subcellularLocation>
</comment>
<evidence type="ECO:0000256" key="2">
    <source>
        <dbReference type="ARBA" id="ARBA00022490"/>
    </source>
</evidence>
<keyword evidence="2" id="KW-0963">Cytoplasm</keyword>
<dbReference type="PANTHER" id="PTHR46630">
    <property type="entry name" value="TETRATRICOPEPTIDE REPEAT PROTEIN 29"/>
    <property type="match status" value="1"/>
</dbReference>
<feature type="region of interest" description="Disordered" evidence="6">
    <location>
        <begin position="505"/>
        <end position="525"/>
    </location>
</feature>
<keyword evidence="4" id="KW-0802">TPR repeat</keyword>
<evidence type="ECO:0000313" key="7">
    <source>
        <dbReference type="EMBL" id="KDN16410.1"/>
    </source>
</evidence>
<evidence type="ECO:0000256" key="3">
    <source>
        <dbReference type="ARBA" id="ARBA00022737"/>
    </source>
</evidence>
<dbReference type="GO" id="GO:0005737">
    <property type="term" value="C:cytoplasm"/>
    <property type="evidence" value="ECO:0007669"/>
    <property type="project" value="UniProtKB-SubCell"/>
</dbReference>
<protein>
    <submittedName>
        <fullName evidence="7">Uncharacterized protein</fullName>
    </submittedName>
</protein>
<dbReference type="PANTHER" id="PTHR46630:SF1">
    <property type="entry name" value="TETRATRICOPEPTIDE REPEAT PROTEIN 29"/>
    <property type="match status" value="1"/>
</dbReference>
<feature type="compositionally biased region" description="Low complexity" evidence="6">
    <location>
        <begin position="505"/>
        <end position="518"/>
    </location>
</feature>
<evidence type="ECO:0000256" key="4">
    <source>
        <dbReference type="ARBA" id="ARBA00022803"/>
    </source>
</evidence>
<gene>
    <name evidence="7" type="ORF">DV20_41080</name>
</gene>
<name>A0A066TNH7_9PSEU</name>
<dbReference type="InterPro" id="IPR019734">
    <property type="entry name" value="TPR_rpt"/>
</dbReference>
<proteinExistence type="inferred from homology"/>
<accession>A0A066TNH7</accession>
<comment type="similarity">
    <text evidence="5">Belongs to the Rap family.</text>
</comment>
<evidence type="ECO:0000256" key="5">
    <source>
        <dbReference type="ARBA" id="ARBA00038253"/>
    </source>
</evidence>
<reference evidence="7 8" key="1">
    <citation type="submission" date="2014-05" db="EMBL/GenBank/DDBJ databases">
        <title>Draft genome sequence of Amycolatopsis rifamycinica DSM 46095.</title>
        <authorList>
            <person name="Lal R."/>
            <person name="Saxena A."/>
            <person name="Kumari R."/>
            <person name="Mukherjee U."/>
            <person name="Singh P."/>
            <person name="Sangwan N."/>
            <person name="Mahato N.K."/>
        </authorList>
    </citation>
    <scope>NUCLEOTIDE SEQUENCE [LARGE SCALE GENOMIC DNA]</scope>
    <source>
        <strain evidence="7 8">DSM 46095</strain>
    </source>
</reference>
<dbReference type="InterPro" id="IPR051476">
    <property type="entry name" value="Bac_ResReg_Asp_Phosphatase"/>
</dbReference>
<dbReference type="Proteomes" id="UP000027345">
    <property type="component" value="Unassembled WGS sequence"/>
</dbReference>
<dbReference type="eggNOG" id="COG0457">
    <property type="taxonomic scope" value="Bacteria"/>
</dbReference>
<keyword evidence="3" id="KW-0677">Repeat</keyword>
<dbReference type="Gene3D" id="1.25.40.10">
    <property type="entry name" value="Tetratricopeptide repeat domain"/>
    <property type="match status" value="2"/>
</dbReference>
<dbReference type="AlphaFoldDB" id="A0A066TNH7"/>
<evidence type="ECO:0000256" key="1">
    <source>
        <dbReference type="ARBA" id="ARBA00004496"/>
    </source>
</evidence>
<dbReference type="InterPro" id="IPR011990">
    <property type="entry name" value="TPR-like_helical_dom_sf"/>
</dbReference>
<comment type="caution">
    <text evidence="7">The sequence shown here is derived from an EMBL/GenBank/DDBJ whole genome shotgun (WGS) entry which is preliminary data.</text>
</comment>